<comment type="subcellular location">
    <subcellularLocation>
        <location evidence="1">Membrane</location>
    </subcellularLocation>
</comment>
<dbReference type="Pfam" id="PF00144">
    <property type="entry name" value="Beta-lactamase"/>
    <property type="match status" value="1"/>
</dbReference>
<evidence type="ECO:0000259" key="3">
    <source>
        <dbReference type="Pfam" id="PF00144"/>
    </source>
</evidence>
<evidence type="ECO:0000256" key="2">
    <source>
        <dbReference type="ARBA" id="ARBA00023136"/>
    </source>
</evidence>
<dbReference type="InterPro" id="IPR001466">
    <property type="entry name" value="Beta-lactam-related"/>
</dbReference>
<evidence type="ECO:0000256" key="1">
    <source>
        <dbReference type="ARBA" id="ARBA00004370"/>
    </source>
</evidence>
<dbReference type="EC" id="3.-.-.-" evidence="4"/>
<evidence type="ECO:0000313" key="5">
    <source>
        <dbReference type="Proteomes" id="UP001595616"/>
    </source>
</evidence>
<dbReference type="EMBL" id="JBHRYQ010000001">
    <property type="protein sequence ID" value="MFC3811737.1"/>
    <property type="molecule type" value="Genomic_DNA"/>
</dbReference>
<keyword evidence="5" id="KW-1185">Reference proteome</keyword>
<reference evidence="5" key="1">
    <citation type="journal article" date="2019" name="Int. J. Syst. Evol. Microbiol.">
        <title>The Global Catalogue of Microorganisms (GCM) 10K type strain sequencing project: providing services to taxonomists for standard genome sequencing and annotation.</title>
        <authorList>
            <consortium name="The Broad Institute Genomics Platform"/>
            <consortium name="The Broad Institute Genome Sequencing Center for Infectious Disease"/>
            <person name="Wu L."/>
            <person name="Ma J."/>
        </authorList>
    </citation>
    <scope>NUCLEOTIDE SEQUENCE [LARGE SCALE GENOMIC DNA]</scope>
    <source>
        <strain evidence="5">CECT 7956</strain>
    </source>
</reference>
<gene>
    <name evidence="4" type="ORF">ACFOOI_13825</name>
</gene>
<dbReference type="InterPro" id="IPR050491">
    <property type="entry name" value="AmpC-like"/>
</dbReference>
<dbReference type="PANTHER" id="PTHR46825:SF11">
    <property type="entry name" value="PENICILLIN-BINDING PROTEIN 4"/>
    <property type="match status" value="1"/>
</dbReference>
<dbReference type="PANTHER" id="PTHR46825">
    <property type="entry name" value="D-ALANYL-D-ALANINE-CARBOXYPEPTIDASE/ENDOPEPTIDASE AMPH"/>
    <property type="match status" value="1"/>
</dbReference>
<sequence length="396" mass="45462">MRVFLQFLVCVVLGLGVLNCKTDNSKNTVQKPEAEVAIDTAKVRKEINADLKTQQIKAVIDHKIAQGFNGNVLIAQKGIILYENSHGFANFEDTVRLTKDSKFQLASLSKTFTAVAAMKLVEDGLIGLDNEVKDYFPCFPYSGVTIRSLLDHRSGLPYYQYEFDKKVRSENKYPTNQEMMSWFCSAVPTPKALNLPDHNFTYNNTNFAVLAAIVEKVSGKSFDVYLREKVLVPGGMNETFALSTTDSSINVNRTYGYQYGRRLQKDFYDNIVGDKGIFSTSHDLLKWYNVLKSEKVLSKESLREMYTPRSFEHPGLRNYGYGFRLWVNEHQQTEFIYHTGWWKGYNTIMFFDLRQDFVIILLSNRYNKGVYNLKEIVDILQGNNKSSSLEENILDQ</sequence>
<keyword evidence="4" id="KW-0378">Hydrolase</keyword>
<name>A0ABV7YZF1_9BACT</name>
<dbReference type="InterPro" id="IPR012338">
    <property type="entry name" value="Beta-lactam/transpept-like"/>
</dbReference>
<dbReference type="SUPFAM" id="SSF56601">
    <property type="entry name" value="beta-lactamase/transpeptidase-like"/>
    <property type="match status" value="1"/>
</dbReference>
<evidence type="ECO:0000313" key="4">
    <source>
        <dbReference type="EMBL" id="MFC3811737.1"/>
    </source>
</evidence>
<proteinExistence type="predicted"/>
<feature type="domain" description="Beta-lactamase-related" evidence="3">
    <location>
        <begin position="71"/>
        <end position="369"/>
    </location>
</feature>
<protein>
    <submittedName>
        <fullName evidence="4">Serine hydrolase domain-containing protein</fullName>
        <ecNumber evidence="4">3.-.-.-</ecNumber>
    </submittedName>
</protein>
<dbReference type="RefSeq" id="WP_379838580.1">
    <property type="nucleotide sequence ID" value="NZ_JBHRYQ010000001.1"/>
</dbReference>
<keyword evidence="2" id="KW-0472">Membrane</keyword>
<accession>A0ABV7YZF1</accession>
<dbReference type="Gene3D" id="3.40.710.10">
    <property type="entry name" value="DD-peptidase/beta-lactamase superfamily"/>
    <property type="match status" value="1"/>
</dbReference>
<organism evidence="4 5">
    <name type="scientific">Lacihabitans lacunae</name>
    <dbReference type="NCBI Taxonomy" id="1028214"/>
    <lineage>
        <taxon>Bacteria</taxon>
        <taxon>Pseudomonadati</taxon>
        <taxon>Bacteroidota</taxon>
        <taxon>Cytophagia</taxon>
        <taxon>Cytophagales</taxon>
        <taxon>Leadbetterellaceae</taxon>
        <taxon>Lacihabitans</taxon>
    </lineage>
</organism>
<dbReference type="Proteomes" id="UP001595616">
    <property type="component" value="Unassembled WGS sequence"/>
</dbReference>
<comment type="caution">
    <text evidence="4">The sequence shown here is derived from an EMBL/GenBank/DDBJ whole genome shotgun (WGS) entry which is preliminary data.</text>
</comment>
<dbReference type="GO" id="GO:0016787">
    <property type="term" value="F:hydrolase activity"/>
    <property type="evidence" value="ECO:0007669"/>
    <property type="project" value="UniProtKB-KW"/>
</dbReference>